<dbReference type="SMART" id="SM01145">
    <property type="entry name" value="DUF1041"/>
    <property type="match status" value="1"/>
</dbReference>
<evidence type="ECO:0000256" key="2">
    <source>
        <dbReference type="ARBA" id="ARBA00022448"/>
    </source>
</evidence>
<dbReference type="GO" id="GO:0045921">
    <property type="term" value="P:positive regulation of exocytosis"/>
    <property type="evidence" value="ECO:0007669"/>
    <property type="project" value="TreeGrafter"/>
</dbReference>
<dbReference type="GO" id="GO:0098793">
    <property type="term" value="C:presynapse"/>
    <property type="evidence" value="ECO:0007669"/>
    <property type="project" value="GOC"/>
</dbReference>
<reference evidence="13" key="1">
    <citation type="submission" date="2025-08" db="UniProtKB">
        <authorList>
            <consortium name="Ensembl"/>
        </authorList>
    </citation>
    <scope>IDENTIFICATION</scope>
</reference>
<dbReference type="GO" id="GO:0016079">
    <property type="term" value="P:synaptic vesicle exocytosis"/>
    <property type="evidence" value="ECO:0007669"/>
    <property type="project" value="InterPro"/>
</dbReference>
<evidence type="ECO:0000313" key="13">
    <source>
        <dbReference type="Ensembl" id="ENSLLTP00000022746.1"/>
    </source>
</evidence>
<keyword evidence="5" id="KW-0770">Synapse</keyword>
<evidence type="ECO:0000259" key="12">
    <source>
        <dbReference type="PROSITE" id="PS51258"/>
    </source>
</evidence>
<dbReference type="GO" id="GO:1990504">
    <property type="term" value="P:dense core granule exocytosis"/>
    <property type="evidence" value="ECO:0007669"/>
    <property type="project" value="InterPro"/>
</dbReference>
<dbReference type="InterPro" id="IPR010439">
    <property type="entry name" value="MUN_dom"/>
</dbReference>
<dbReference type="InterPro" id="IPR001849">
    <property type="entry name" value="PH_domain"/>
</dbReference>
<dbReference type="Gene3D" id="2.30.29.30">
    <property type="entry name" value="Pleckstrin-homology domain (PH domain)/Phosphotyrosine-binding domain (PTB)"/>
    <property type="match status" value="1"/>
</dbReference>
<dbReference type="Proteomes" id="UP000694406">
    <property type="component" value="Unplaced"/>
</dbReference>
<dbReference type="GeneTree" id="ENSGT00590000083094"/>
<dbReference type="PROSITE" id="PS50003">
    <property type="entry name" value="PH_DOMAIN"/>
    <property type="match status" value="1"/>
</dbReference>
<keyword evidence="2" id="KW-0813">Transport</keyword>
<dbReference type="AlphaFoldDB" id="A0A8C5SSE6"/>
<keyword evidence="8" id="KW-0968">Cytoplasmic vesicle</keyword>
<dbReference type="GO" id="GO:0098978">
    <property type="term" value="C:glutamatergic synapse"/>
    <property type="evidence" value="ECO:0007669"/>
    <property type="project" value="TreeGrafter"/>
</dbReference>
<name>A0A8C5SSE6_LATLA</name>
<feature type="region of interest" description="Disordered" evidence="10">
    <location>
        <begin position="817"/>
        <end position="839"/>
    </location>
</feature>
<evidence type="ECO:0000256" key="5">
    <source>
        <dbReference type="ARBA" id="ARBA00023018"/>
    </source>
</evidence>
<dbReference type="Pfam" id="PF06292">
    <property type="entry name" value="MUN"/>
    <property type="match status" value="1"/>
</dbReference>
<keyword evidence="14" id="KW-1185">Reference proteome</keyword>
<dbReference type="GO" id="GO:0030659">
    <property type="term" value="C:cytoplasmic vesicle membrane"/>
    <property type="evidence" value="ECO:0007669"/>
    <property type="project" value="UniProtKB-SubCell"/>
</dbReference>
<evidence type="ECO:0000256" key="1">
    <source>
        <dbReference type="ARBA" id="ARBA00004156"/>
    </source>
</evidence>
<dbReference type="Ensembl" id="ENSLLTT00000023592.1">
    <property type="protein sequence ID" value="ENSLLTP00000022746.1"/>
    <property type="gene ID" value="ENSLLTG00000005719.1"/>
</dbReference>
<evidence type="ECO:0000259" key="11">
    <source>
        <dbReference type="PROSITE" id="PS50003"/>
    </source>
</evidence>
<evidence type="ECO:0000256" key="10">
    <source>
        <dbReference type="SAM" id="MobiDB-lite"/>
    </source>
</evidence>
<evidence type="ECO:0000256" key="9">
    <source>
        <dbReference type="ARBA" id="ARBA00034103"/>
    </source>
</evidence>
<feature type="domain" description="PH" evidence="11">
    <location>
        <begin position="1"/>
        <end position="117"/>
    </location>
</feature>
<evidence type="ECO:0000256" key="3">
    <source>
        <dbReference type="ARBA" id="ARBA00022483"/>
    </source>
</evidence>
<dbReference type="GO" id="GO:0008289">
    <property type="term" value="F:lipid binding"/>
    <property type="evidence" value="ECO:0007669"/>
    <property type="project" value="UniProtKB-KW"/>
</dbReference>
<accession>A0A8C5SSE6</accession>
<proteinExistence type="predicted"/>
<dbReference type="PANTHER" id="PTHR12166">
    <property type="entry name" value="CALCIUM-DEPENDENT SECRETION ACTIVATOR"/>
    <property type="match status" value="1"/>
</dbReference>
<reference evidence="13" key="2">
    <citation type="submission" date="2025-09" db="UniProtKB">
        <authorList>
            <consortium name="Ensembl"/>
        </authorList>
    </citation>
    <scope>IDENTIFICATION</scope>
</reference>
<dbReference type="SUPFAM" id="SSF50729">
    <property type="entry name" value="PH domain-like"/>
    <property type="match status" value="1"/>
</dbReference>
<dbReference type="InterPro" id="IPR033227">
    <property type="entry name" value="CAPS"/>
</dbReference>
<dbReference type="InterPro" id="IPR014770">
    <property type="entry name" value="Munc13_1"/>
</dbReference>
<evidence type="ECO:0000256" key="6">
    <source>
        <dbReference type="ARBA" id="ARBA00023121"/>
    </source>
</evidence>
<sequence length="839" mass="96512">MIFWYHPYNLRHQTHWSIGQLNFFVFFHQHLMFLKLYDLLQVSQYTFAMCSYREKKAEPQELLQLDGYTVDYTDPQPGLEGGRTFFNAVKEGDTVIFASDDEQDRILWVQAMYRATGQSHKPVPPTQVQKLNAKGGNVPQLDAPISQFYADRAQKHGMDEFISSNPCNFDHAALFEMLQRLTLDHRLNDSYSCLGWFSPGQVFVLDEYCARNGVRGCHRHLCYLGDLLERAENGAMIDPTLLHYSFAFCASHVHGNRPDGIGTVTVEEKERFEDIKERLRLLLENQITHFRYCFPFGRPEGALKATLSLLERVLMKDIVTPVPQEEVKAVIRKCLEQAALTNYTRLSEYAKIEENQKDAENVGRLITPAKKLEDTIRLAELVIEVLQQNEEHHAEAFAWWSDLMVEHAETFLSLFAVDMDAALEVQPPDTWDSFPLFQLLNDSLRSDYNLCNGKYHKHLQDLFAPLVVRYVDLMESSIAQSIHRGFERESWEPVKSLTSNLPNVNLPNVNLPKVPNLPVNIPLGIPQMPAFSAPSWMAAIYDADNGSGTSEDLFWKLDALQTFIRDLHWPEEEFGKHLEQRLKLMASDMIESCVKRTRIAFEVKLQKTSRSTDFRVPQSICTMFNVMVDAKAQSTKLCSMEMGQEHQYHSKIDELIEETVKEMITLLVAKFVTILEGVLAKLSRYDEGTLFSSFLSFTVKAASKYVDVPKPGMDVADAYVTFVRHSQDILRDKVNEEMYIERLFDQWYTSSMNIVCTWLTDRMDLQLHIYQLKTLIRIVKKTYRDFRLQGVLDSTLNSKTYDTVRNRLTVEEATASVSEGGGLQGITMKDSDEEDEEDD</sequence>
<evidence type="ECO:0000313" key="14">
    <source>
        <dbReference type="Proteomes" id="UP000694406"/>
    </source>
</evidence>
<protein>
    <recommendedName>
        <fullName evidence="15">Calcium dependent secretion activator</fullName>
    </recommendedName>
</protein>
<evidence type="ECO:0000256" key="4">
    <source>
        <dbReference type="ARBA" id="ARBA00022837"/>
    </source>
</evidence>
<evidence type="ECO:0008006" key="15">
    <source>
        <dbReference type="Google" id="ProtNLM"/>
    </source>
</evidence>
<organism evidence="13 14">
    <name type="scientific">Laticauda laticaudata</name>
    <name type="common">Blue-ringed sea krait</name>
    <name type="synonym">Blue-lipped sea krait</name>
    <dbReference type="NCBI Taxonomy" id="8630"/>
    <lineage>
        <taxon>Eukaryota</taxon>
        <taxon>Metazoa</taxon>
        <taxon>Chordata</taxon>
        <taxon>Craniata</taxon>
        <taxon>Vertebrata</taxon>
        <taxon>Euteleostomi</taxon>
        <taxon>Lepidosauria</taxon>
        <taxon>Squamata</taxon>
        <taxon>Bifurcata</taxon>
        <taxon>Unidentata</taxon>
        <taxon>Episquamata</taxon>
        <taxon>Toxicofera</taxon>
        <taxon>Serpentes</taxon>
        <taxon>Colubroidea</taxon>
        <taxon>Elapidae</taxon>
        <taxon>Laticaudinae</taxon>
        <taxon>Laticauda</taxon>
    </lineage>
</organism>
<keyword evidence="7" id="KW-0472">Membrane</keyword>
<dbReference type="InterPro" id="IPR011993">
    <property type="entry name" value="PH-like_dom_sf"/>
</dbReference>
<feature type="domain" description="MHD1" evidence="12">
    <location>
        <begin position="417"/>
        <end position="597"/>
    </location>
</feature>
<comment type="subcellular location">
    <subcellularLocation>
        <location evidence="1">Cytoplasmic vesicle membrane</location>
    </subcellularLocation>
    <subcellularLocation>
        <location evidence="9">Synapse</location>
    </subcellularLocation>
</comment>
<keyword evidence="4" id="KW-0106">Calcium</keyword>
<dbReference type="PROSITE" id="PS51258">
    <property type="entry name" value="MHD1"/>
    <property type="match status" value="1"/>
</dbReference>
<keyword evidence="6" id="KW-0446">Lipid-binding</keyword>
<keyword evidence="3" id="KW-0268">Exocytosis</keyword>
<evidence type="ECO:0000256" key="7">
    <source>
        <dbReference type="ARBA" id="ARBA00023136"/>
    </source>
</evidence>
<evidence type="ECO:0000256" key="8">
    <source>
        <dbReference type="ARBA" id="ARBA00023329"/>
    </source>
</evidence>
<dbReference type="PANTHER" id="PTHR12166:SF6">
    <property type="entry name" value="CALCIUM-DEPENDENT SECRETION ACTIVATOR 1"/>
    <property type="match status" value="1"/>
</dbReference>